<keyword evidence="2" id="KW-1185">Reference proteome</keyword>
<dbReference type="Proteomes" id="UP001604335">
    <property type="component" value="Unassembled WGS sequence"/>
</dbReference>
<accession>A0ABW7C8T1</accession>
<reference evidence="2" key="1">
    <citation type="journal article" date="2024" name="Algal Res.">
        <title>Biochemical, toxicological and genomic investigation of a high-biomass producing Limnothrix strain isolated from Italian shallow drinking water reservoir.</title>
        <authorList>
            <person name="Simonazzi M."/>
            <person name="Shishido T.K."/>
            <person name="Delbaje E."/>
            <person name="Wahlsten M."/>
            <person name="Fewer D.P."/>
            <person name="Sivonen K."/>
            <person name="Pezzolesi L."/>
            <person name="Pistocchi R."/>
        </authorList>
    </citation>
    <scope>NUCLEOTIDE SEQUENCE [LARGE SCALE GENOMIC DNA]</scope>
    <source>
        <strain evidence="2">LRLZ20PSL1</strain>
    </source>
</reference>
<name>A0ABW7C8T1_9CYAN</name>
<gene>
    <name evidence="1" type="ORF">VPK24_06430</name>
</gene>
<evidence type="ECO:0008006" key="3">
    <source>
        <dbReference type="Google" id="ProtNLM"/>
    </source>
</evidence>
<evidence type="ECO:0000313" key="2">
    <source>
        <dbReference type="Proteomes" id="UP001604335"/>
    </source>
</evidence>
<organism evidence="1 2">
    <name type="scientific">Limnothrix redekei LRLZ20PSL1</name>
    <dbReference type="NCBI Taxonomy" id="3112953"/>
    <lineage>
        <taxon>Bacteria</taxon>
        <taxon>Bacillati</taxon>
        <taxon>Cyanobacteriota</taxon>
        <taxon>Cyanophyceae</taxon>
        <taxon>Pseudanabaenales</taxon>
        <taxon>Pseudanabaenaceae</taxon>
        <taxon>Limnothrix</taxon>
    </lineage>
</organism>
<protein>
    <recommendedName>
        <fullName evidence="3">Helix-turn-helix domain-containing protein</fullName>
    </recommendedName>
</protein>
<dbReference type="EMBL" id="JAZAQF010000031">
    <property type="protein sequence ID" value="MFG3817268.1"/>
    <property type="molecule type" value="Genomic_DNA"/>
</dbReference>
<evidence type="ECO:0000313" key="1">
    <source>
        <dbReference type="EMBL" id="MFG3817268.1"/>
    </source>
</evidence>
<dbReference type="RefSeq" id="WP_199858066.1">
    <property type="nucleotide sequence ID" value="NZ_JAZAQF010000031.1"/>
</dbReference>
<comment type="caution">
    <text evidence="1">The sequence shown here is derived from an EMBL/GenBank/DDBJ whole genome shotgun (WGS) entry which is preliminary data.</text>
</comment>
<proteinExistence type="predicted"/>
<sequence length="154" mass="17125">MTDQSASIRHPSEIFVEAAEAWDLKLLYRDLSSTKGKPLTPTEKVHLRGILCGNSPGEIADQLQKQANGVETDLAATVYRYVKELVGLGNTKLSSWREVPQLLESAGYKIPQPAQLRDVDPNASTINITNINIEHNKLVFMIKLEIPTKSQQDD</sequence>